<evidence type="ECO:0000313" key="2">
    <source>
        <dbReference type="EMBL" id="AEO61220.1"/>
    </source>
</evidence>
<feature type="region of interest" description="Disordered" evidence="1">
    <location>
        <begin position="143"/>
        <end position="170"/>
    </location>
</feature>
<dbReference type="VEuPathDB" id="FungiDB:MYCTH_2311169"/>
<evidence type="ECO:0000313" key="3">
    <source>
        <dbReference type="Proteomes" id="UP000007322"/>
    </source>
</evidence>
<dbReference type="EMBL" id="CP003007">
    <property type="protein sequence ID" value="AEO61220.1"/>
    <property type="molecule type" value="Genomic_DNA"/>
</dbReference>
<reference evidence="2 3" key="1">
    <citation type="journal article" date="2011" name="Nat. Biotechnol.">
        <title>Comparative genomic analysis of the thermophilic biomass-degrading fungi Myceliophthora thermophila and Thielavia terrestris.</title>
        <authorList>
            <person name="Berka R.M."/>
            <person name="Grigoriev I.V."/>
            <person name="Otillar R."/>
            <person name="Salamov A."/>
            <person name="Grimwood J."/>
            <person name="Reid I."/>
            <person name="Ishmael N."/>
            <person name="John T."/>
            <person name="Darmond C."/>
            <person name="Moisan M.-C."/>
            <person name="Henrissat B."/>
            <person name="Coutinho P.M."/>
            <person name="Lombard V."/>
            <person name="Natvig D.O."/>
            <person name="Lindquist E."/>
            <person name="Schmutz J."/>
            <person name="Lucas S."/>
            <person name="Harris P."/>
            <person name="Powlowski J."/>
            <person name="Bellemare A."/>
            <person name="Taylor D."/>
            <person name="Butler G."/>
            <person name="de Vries R.P."/>
            <person name="Allijn I.E."/>
            <person name="van den Brink J."/>
            <person name="Ushinsky S."/>
            <person name="Storms R."/>
            <person name="Powell A.J."/>
            <person name="Paulsen I.T."/>
            <person name="Elbourne L.D.H."/>
            <person name="Baker S.E."/>
            <person name="Magnuson J."/>
            <person name="LaBoissiere S."/>
            <person name="Clutterbuck A.J."/>
            <person name="Martinez D."/>
            <person name="Wogulis M."/>
            <person name="de Leon A.L."/>
            <person name="Rey M.W."/>
            <person name="Tsang A."/>
        </authorList>
    </citation>
    <scope>NUCLEOTIDE SEQUENCE [LARGE SCALE GENOMIC DNA]</scope>
    <source>
        <strain evidence="3">ATCC 42464 / BCRC 31852 / DSM 1799</strain>
    </source>
</reference>
<dbReference type="InParanoid" id="G2QMP0"/>
<dbReference type="GeneID" id="11506343"/>
<gene>
    <name evidence="2" type="ORF">MYCTH_2311169</name>
</gene>
<dbReference type="HOGENOM" id="CLU_1571718_0_0_1"/>
<name>G2QMP0_THET4</name>
<proteinExistence type="predicted"/>
<protein>
    <submittedName>
        <fullName evidence="2">Uncharacterized protein</fullName>
    </submittedName>
</protein>
<dbReference type="AlphaFoldDB" id="G2QMP0"/>
<organism evidence="2 3">
    <name type="scientific">Thermothelomyces thermophilus (strain ATCC 42464 / BCRC 31852 / DSM 1799)</name>
    <name type="common">Sporotrichum thermophile</name>
    <dbReference type="NCBI Taxonomy" id="573729"/>
    <lineage>
        <taxon>Eukaryota</taxon>
        <taxon>Fungi</taxon>
        <taxon>Dikarya</taxon>
        <taxon>Ascomycota</taxon>
        <taxon>Pezizomycotina</taxon>
        <taxon>Sordariomycetes</taxon>
        <taxon>Sordariomycetidae</taxon>
        <taxon>Sordariales</taxon>
        <taxon>Chaetomiaceae</taxon>
        <taxon>Thermothelomyces</taxon>
    </lineage>
</organism>
<dbReference type="eggNOG" id="ENOG502R6X4">
    <property type="taxonomic scope" value="Eukaryota"/>
</dbReference>
<keyword evidence="3" id="KW-1185">Reference proteome</keyword>
<evidence type="ECO:0000256" key="1">
    <source>
        <dbReference type="SAM" id="MobiDB-lite"/>
    </source>
</evidence>
<sequence>MSALHRKIVKSIAGRTGSSDDEEDEVIRQRWQAAMRDIAAGTFKQPVIRVPVILNPNGPVSSAEELQQLAELESVPETVESVVVRENGVKTERPVKISHVGLEEHRRLEERANVIRDTECCIRVMFEGKERYATVIQSLKEGVSLRRDASRGPGSHDRGDGKVGESEDGR</sequence>
<dbReference type="OrthoDB" id="4187532at2759"/>
<accession>G2QMP0</accession>
<dbReference type="Proteomes" id="UP000007322">
    <property type="component" value="Chromosome 6"/>
</dbReference>
<dbReference type="KEGG" id="mtm:MYCTH_2311169"/>
<dbReference type="RefSeq" id="XP_003666465.1">
    <property type="nucleotide sequence ID" value="XM_003666417.1"/>
</dbReference>